<dbReference type="SUPFAM" id="SSF50494">
    <property type="entry name" value="Trypsin-like serine proteases"/>
    <property type="match status" value="1"/>
</dbReference>
<dbReference type="GO" id="GO:0004252">
    <property type="term" value="F:serine-type endopeptidase activity"/>
    <property type="evidence" value="ECO:0007669"/>
    <property type="project" value="InterPro"/>
</dbReference>
<keyword evidence="4" id="KW-1185">Reference proteome</keyword>
<dbReference type="InterPro" id="IPR009003">
    <property type="entry name" value="Peptidase_S1_PA"/>
</dbReference>
<keyword evidence="1" id="KW-0472">Membrane</keyword>
<name>A0A8K0CCN0_IGNLU</name>
<dbReference type="Proteomes" id="UP000801492">
    <property type="component" value="Unassembled WGS sequence"/>
</dbReference>
<protein>
    <recommendedName>
        <fullName evidence="2">Peptidase S1 domain-containing protein</fullName>
    </recommendedName>
</protein>
<evidence type="ECO:0000313" key="3">
    <source>
        <dbReference type="EMBL" id="KAF2884843.1"/>
    </source>
</evidence>
<dbReference type="InterPro" id="IPR051333">
    <property type="entry name" value="CLIP_Serine_Protease"/>
</dbReference>
<evidence type="ECO:0000259" key="2">
    <source>
        <dbReference type="PROSITE" id="PS50240"/>
    </source>
</evidence>
<sequence>MSCGFKVFVPLLVHLTFLVFVNCSYWWDQNDNVGRIYTDAKPVEIGNHPYLVSIIAVEYTFDGISMKDNFRCGGAIIKAIHERYGIVLTAGSCLHSLKTNHISAENVRVRTNSEYWMSCDCGLAESYMIHKWHLHPDYRELVEPYGTVIHNDIGLIAVQGLWRGDYDRASLNKPLQYARWPPVINMREINAYTLGWGYTKSVREVSKELQIAVGFSLTSSDDCGKYYKRNVPFNTYCIGPADRSSGTPCAFDQGGPVLWDSSDGKKYLIGITSIAAWCGDVQRPTIVVNSSLFADFINDVAWV</sequence>
<keyword evidence="1" id="KW-0812">Transmembrane</keyword>
<gene>
    <name evidence="3" type="ORF">ILUMI_21320</name>
</gene>
<dbReference type="PANTHER" id="PTHR24260:SF132">
    <property type="entry name" value="PEPTIDASE S1 DOMAIN-CONTAINING PROTEIN"/>
    <property type="match status" value="1"/>
</dbReference>
<reference evidence="3" key="1">
    <citation type="submission" date="2019-08" db="EMBL/GenBank/DDBJ databases">
        <title>The genome of the North American firefly Photinus pyralis.</title>
        <authorList>
            <consortium name="Photinus pyralis genome working group"/>
            <person name="Fallon T.R."/>
            <person name="Sander Lower S.E."/>
            <person name="Weng J.-K."/>
        </authorList>
    </citation>
    <scope>NUCLEOTIDE SEQUENCE</scope>
    <source>
        <strain evidence="3">TRF0915ILg1</strain>
        <tissue evidence="3">Whole body</tissue>
    </source>
</reference>
<feature type="domain" description="Peptidase S1" evidence="2">
    <location>
        <begin position="32"/>
        <end position="303"/>
    </location>
</feature>
<proteinExistence type="predicted"/>
<dbReference type="InterPro" id="IPR043504">
    <property type="entry name" value="Peptidase_S1_PA_chymotrypsin"/>
</dbReference>
<dbReference type="Gene3D" id="2.40.10.10">
    <property type="entry name" value="Trypsin-like serine proteases"/>
    <property type="match status" value="2"/>
</dbReference>
<evidence type="ECO:0000313" key="4">
    <source>
        <dbReference type="Proteomes" id="UP000801492"/>
    </source>
</evidence>
<dbReference type="Pfam" id="PF00089">
    <property type="entry name" value="Trypsin"/>
    <property type="match status" value="1"/>
</dbReference>
<evidence type="ECO:0000256" key="1">
    <source>
        <dbReference type="SAM" id="Phobius"/>
    </source>
</evidence>
<keyword evidence="1" id="KW-1133">Transmembrane helix</keyword>
<dbReference type="PANTHER" id="PTHR24260">
    <property type="match status" value="1"/>
</dbReference>
<feature type="transmembrane region" description="Helical" evidence="1">
    <location>
        <begin position="7"/>
        <end position="27"/>
    </location>
</feature>
<dbReference type="InterPro" id="IPR001254">
    <property type="entry name" value="Trypsin_dom"/>
</dbReference>
<comment type="caution">
    <text evidence="3">The sequence shown here is derived from an EMBL/GenBank/DDBJ whole genome shotgun (WGS) entry which is preliminary data.</text>
</comment>
<accession>A0A8K0CCN0</accession>
<dbReference type="AlphaFoldDB" id="A0A8K0CCN0"/>
<dbReference type="EMBL" id="VTPC01090126">
    <property type="protein sequence ID" value="KAF2884843.1"/>
    <property type="molecule type" value="Genomic_DNA"/>
</dbReference>
<dbReference type="SMART" id="SM00020">
    <property type="entry name" value="Tryp_SPc"/>
    <property type="match status" value="1"/>
</dbReference>
<organism evidence="3 4">
    <name type="scientific">Ignelater luminosus</name>
    <name type="common">Cucubano</name>
    <name type="synonym">Pyrophorus luminosus</name>
    <dbReference type="NCBI Taxonomy" id="2038154"/>
    <lineage>
        <taxon>Eukaryota</taxon>
        <taxon>Metazoa</taxon>
        <taxon>Ecdysozoa</taxon>
        <taxon>Arthropoda</taxon>
        <taxon>Hexapoda</taxon>
        <taxon>Insecta</taxon>
        <taxon>Pterygota</taxon>
        <taxon>Neoptera</taxon>
        <taxon>Endopterygota</taxon>
        <taxon>Coleoptera</taxon>
        <taxon>Polyphaga</taxon>
        <taxon>Elateriformia</taxon>
        <taxon>Elateroidea</taxon>
        <taxon>Elateridae</taxon>
        <taxon>Agrypninae</taxon>
        <taxon>Pyrophorini</taxon>
        <taxon>Ignelater</taxon>
    </lineage>
</organism>
<dbReference type="GO" id="GO:0006508">
    <property type="term" value="P:proteolysis"/>
    <property type="evidence" value="ECO:0007669"/>
    <property type="project" value="InterPro"/>
</dbReference>
<dbReference type="PROSITE" id="PS50240">
    <property type="entry name" value="TRYPSIN_DOM"/>
    <property type="match status" value="1"/>
</dbReference>